<evidence type="ECO:0000313" key="3">
    <source>
        <dbReference type="EMBL" id="TLD99378.1"/>
    </source>
</evidence>
<dbReference type="SUPFAM" id="SSF52540">
    <property type="entry name" value="P-loop containing nucleoside triphosphate hydrolases"/>
    <property type="match status" value="1"/>
</dbReference>
<name>A0A4U8TIM7_9HELI</name>
<dbReference type="InterPro" id="IPR041679">
    <property type="entry name" value="DNA2/NAM7-like_C"/>
</dbReference>
<dbReference type="Proteomes" id="UP000029861">
    <property type="component" value="Unassembled WGS sequence"/>
</dbReference>
<dbReference type="Pfam" id="PF13086">
    <property type="entry name" value="AAA_11"/>
    <property type="match status" value="1"/>
</dbReference>
<protein>
    <recommendedName>
        <fullName evidence="2">AAA+ ATPase domain-containing protein</fullName>
    </recommendedName>
</protein>
<dbReference type="GO" id="GO:0004386">
    <property type="term" value="F:helicase activity"/>
    <property type="evidence" value="ECO:0007669"/>
    <property type="project" value="InterPro"/>
</dbReference>
<gene>
    <name evidence="3" type="ORF">LS80_001670</name>
</gene>
<sequence length="1085" mass="124967">MRFDAIETDRTFIKQVEIKNDEVKVGLLGVLHSVDSMELDGISEEIKFKYIDTYNEIEFEFKRSSNAIVKVLKVKDKRATIKIIIFAMPLTRIYEKMYIKLDEKLLNKQLEENDFLITINAQNYIAIASGNSTKDTLFLNKSQTIQNNINKLQRIMEKDKENKAELEQKIQDLEQKKQNIQVDEIAFVLLSDAKQLAIERLNMSDDNIVYKATKLMEKTQKKMAGLRLVKLKEPFKFKDNSVRANIKDMLENGNLASTYLDIWDKYATKEGDFLLQKARDIGEIEIKEVDRFKLIVEIDLRDKLNENDFICIMENTPPYLVNKEIDFKAYMQENITQEKLKKENKLDVIKTYKIEKITSESIELEKQENMNLDDLKGKKFSLSIFGDFVALKRKYKARQRMLEGKSANPILPMIFGEVSENLKQILNEQKKNAYPPLSDNVEKKIFKTKPTENQVEAIRMAINTKDIAIIHGPPGTGKTTVINAIIERLNELMDGDLDKKGSIFIGGFQHTAVENLIQRMNLNGIPTPKYGKKTNEIDSLNNYDYIMEWGEKIANNIVIKEDSESVKEFRELAVSYCKRPSQSKQKEILQKIIDTKEPKLKECRDIARYLLDMNDTNKMDDDLSVIYAIRSNELSFQDDGIDRNCDLLKSEFRELLTDEQKKILENKIFCQDLIKLKDDLIKRFTSKPKFEKEKPNSEVLDLIEKVINVFNNLSIESRINVVLAEFKQKLQSNPFALKDMLKDYSIAFSATIGQSSSKEILDAKGVQENSEQYSYDTVVIDEAAMVNPLDLFLVLVLAKHRIILVGDHRQLPHRVNEEVLEKMENDTTEGSHIESKLLLKESIFGVLKEKAQELQKIDGVKRFITLNNQFRTHPLLGDLVSNIFYKQHGEEYESPRPESDFSHKLKGIEDIPAVWINLSKDKGRDSKDGTSRIRECEIDIIESKLIEYLSSEAGEALSYGIISFYSAQVRAIKERLDRLKNDSKHITIKEALEKVKVGSVDQFQGNEYDIVFLSTVRSGNTNNISPQKAFGFLAVPNRLCVAMSRQKKCLIAVGDMAYFKSDLAKQYVRGMYEFASRCETKGCVL</sequence>
<feature type="coiled-coil region" evidence="1">
    <location>
        <begin position="142"/>
        <end position="183"/>
    </location>
</feature>
<accession>A0A4U8TIM7</accession>
<evidence type="ECO:0000256" key="1">
    <source>
        <dbReference type="SAM" id="Coils"/>
    </source>
</evidence>
<dbReference type="InterPro" id="IPR003593">
    <property type="entry name" value="AAA+_ATPase"/>
</dbReference>
<dbReference type="AlphaFoldDB" id="A0A4U8TIM7"/>
<dbReference type="SMART" id="SM00382">
    <property type="entry name" value="AAA"/>
    <property type="match status" value="1"/>
</dbReference>
<comment type="caution">
    <text evidence="3">The sequence shown here is derived from an EMBL/GenBank/DDBJ whole genome shotgun (WGS) entry which is preliminary data.</text>
</comment>
<dbReference type="RefSeq" id="WP_034317671.1">
    <property type="nucleotide sequence ID" value="NZ_FZNF01000010.1"/>
</dbReference>
<reference evidence="3 4" key="1">
    <citation type="journal article" date="2014" name="Genome Announc.">
        <title>Draft genome sequences of eight enterohepatic helicobacter species isolated from both laboratory and wild rodents.</title>
        <authorList>
            <person name="Sheh A."/>
            <person name="Shen Z."/>
            <person name="Fox J.G."/>
        </authorList>
    </citation>
    <scope>NUCLEOTIDE SEQUENCE [LARGE SCALE GENOMIC DNA]</scope>
    <source>
        <strain evidence="3 4">ATCC 49310</strain>
    </source>
</reference>
<dbReference type="InterPro" id="IPR045055">
    <property type="entry name" value="DNA2/NAM7-like"/>
</dbReference>
<dbReference type="Pfam" id="PF13087">
    <property type="entry name" value="AAA_12"/>
    <property type="match status" value="1"/>
</dbReference>
<dbReference type="PANTHER" id="PTHR10887:SF495">
    <property type="entry name" value="HELICASE SENATAXIN ISOFORM X1-RELATED"/>
    <property type="match status" value="1"/>
</dbReference>
<dbReference type="InterPro" id="IPR047187">
    <property type="entry name" value="SF1_C_Upf1"/>
</dbReference>
<dbReference type="Gene3D" id="3.40.50.300">
    <property type="entry name" value="P-loop containing nucleotide triphosphate hydrolases"/>
    <property type="match status" value="2"/>
</dbReference>
<dbReference type="CDD" id="cd18808">
    <property type="entry name" value="SF1_C_Upf1"/>
    <property type="match status" value="1"/>
</dbReference>
<proteinExistence type="predicted"/>
<dbReference type="EMBL" id="JRPK02000003">
    <property type="protein sequence ID" value="TLD99378.1"/>
    <property type="molecule type" value="Genomic_DNA"/>
</dbReference>
<dbReference type="InterPro" id="IPR041677">
    <property type="entry name" value="DNA2/NAM7_AAA_11"/>
</dbReference>
<dbReference type="PANTHER" id="PTHR10887">
    <property type="entry name" value="DNA2/NAM7 HELICASE FAMILY"/>
    <property type="match status" value="1"/>
</dbReference>
<organism evidence="3 4">
    <name type="scientific">Helicobacter trogontum</name>
    <dbReference type="NCBI Taxonomy" id="50960"/>
    <lineage>
        <taxon>Bacteria</taxon>
        <taxon>Pseudomonadati</taxon>
        <taxon>Campylobacterota</taxon>
        <taxon>Epsilonproteobacteria</taxon>
        <taxon>Campylobacterales</taxon>
        <taxon>Helicobacteraceae</taxon>
        <taxon>Helicobacter</taxon>
    </lineage>
</organism>
<dbReference type="InterPro" id="IPR027417">
    <property type="entry name" value="P-loop_NTPase"/>
</dbReference>
<keyword evidence="1" id="KW-0175">Coiled coil</keyword>
<evidence type="ECO:0000313" key="4">
    <source>
        <dbReference type="Proteomes" id="UP000029861"/>
    </source>
</evidence>
<feature type="domain" description="AAA+ ATPase" evidence="2">
    <location>
        <begin position="464"/>
        <end position="890"/>
    </location>
</feature>
<evidence type="ECO:0000259" key="2">
    <source>
        <dbReference type="SMART" id="SM00382"/>
    </source>
</evidence>